<name>A0AAE0KUX6_9CHLO</name>
<feature type="transmembrane region" description="Helical" evidence="1">
    <location>
        <begin position="79"/>
        <end position="102"/>
    </location>
</feature>
<feature type="non-terminal residue" evidence="2">
    <location>
        <position position="106"/>
    </location>
</feature>
<evidence type="ECO:0000313" key="2">
    <source>
        <dbReference type="EMBL" id="KAK3261424.1"/>
    </source>
</evidence>
<evidence type="ECO:0000256" key="1">
    <source>
        <dbReference type="SAM" id="Phobius"/>
    </source>
</evidence>
<evidence type="ECO:0000313" key="3">
    <source>
        <dbReference type="Proteomes" id="UP001190700"/>
    </source>
</evidence>
<accession>A0AAE0KUX6</accession>
<dbReference type="AlphaFoldDB" id="A0AAE0KUX6"/>
<comment type="caution">
    <text evidence="2">The sequence shown here is derived from an EMBL/GenBank/DDBJ whole genome shotgun (WGS) entry which is preliminary data.</text>
</comment>
<organism evidence="2 3">
    <name type="scientific">Cymbomonas tetramitiformis</name>
    <dbReference type="NCBI Taxonomy" id="36881"/>
    <lineage>
        <taxon>Eukaryota</taxon>
        <taxon>Viridiplantae</taxon>
        <taxon>Chlorophyta</taxon>
        <taxon>Pyramimonadophyceae</taxon>
        <taxon>Pyramimonadales</taxon>
        <taxon>Pyramimonadaceae</taxon>
        <taxon>Cymbomonas</taxon>
    </lineage>
</organism>
<sequence>MGQDLKDVNAAIAALEVPTDVCAEAMSMMSSVAAAAALGLLPPRKAAEILQKANPPAADSQPGALGGTLGVGSRAHTCYLLLCLPLLLPLPTIILFSCPLSLCSSM</sequence>
<dbReference type="Proteomes" id="UP001190700">
    <property type="component" value="Unassembled WGS sequence"/>
</dbReference>
<keyword evidence="3" id="KW-1185">Reference proteome</keyword>
<protein>
    <submittedName>
        <fullName evidence="2">Uncharacterized protein</fullName>
    </submittedName>
</protein>
<dbReference type="EMBL" id="LGRX02016899">
    <property type="protein sequence ID" value="KAK3261424.1"/>
    <property type="molecule type" value="Genomic_DNA"/>
</dbReference>
<keyword evidence="1" id="KW-0472">Membrane</keyword>
<proteinExistence type="predicted"/>
<keyword evidence="1" id="KW-0812">Transmembrane</keyword>
<keyword evidence="1" id="KW-1133">Transmembrane helix</keyword>
<reference evidence="2 3" key="1">
    <citation type="journal article" date="2015" name="Genome Biol. Evol.">
        <title>Comparative Genomics of a Bacterivorous Green Alga Reveals Evolutionary Causalities and Consequences of Phago-Mixotrophic Mode of Nutrition.</title>
        <authorList>
            <person name="Burns J.A."/>
            <person name="Paasch A."/>
            <person name="Narechania A."/>
            <person name="Kim E."/>
        </authorList>
    </citation>
    <scope>NUCLEOTIDE SEQUENCE [LARGE SCALE GENOMIC DNA]</scope>
    <source>
        <strain evidence="2 3">PLY_AMNH</strain>
    </source>
</reference>
<gene>
    <name evidence="2" type="ORF">CYMTET_29667</name>
</gene>